<dbReference type="SUPFAM" id="SSF81324">
    <property type="entry name" value="Voltage-gated potassium channels"/>
    <property type="match status" value="3"/>
</dbReference>
<feature type="transmembrane region" description="Helical" evidence="10">
    <location>
        <begin position="652"/>
        <end position="669"/>
    </location>
</feature>
<feature type="domain" description="Potassium channel" evidence="11">
    <location>
        <begin position="629"/>
        <end position="700"/>
    </location>
</feature>
<reference evidence="12" key="1">
    <citation type="submission" date="2013-12" db="EMBL/GenBank/DDBJ databases">
        <authorList>
            <person name="Aslett M."/>
        </authorList>
    </citation>
    <scope>NUCLEOTIDE SEQUENCE [LARGE SCALE GENOMIC DNA]</scope>
    <source>
        <strain evidence="12">Lindley</strain>
    </source>
</reference>
<feature type="transmembrane region" description="Helical" evidence="10">
    <location>
        <begin position="498"/>
        <end position="517"/>
    </location>
</feature>
<feature type="region of interest" description="Disordered" evidence="9">
    <location>
        <begin position="820"/>
        <end position="845"/>
    </location>
</feature>
<keyword evidence="12" id="KW-1185">Reference proteome</keyword>
<keyword evidence="2 8" id="KW-0813">Transport</keyword>
<dbReference type="GO" id="GO:0015271">
    <property type="term" value="F:outward rectifier potassium channel activity"/>
    <property type="evidence" value="ECO:0007669"/>
    <property type="project" value="TreeGrafter"/>
</dbReference>
<feature type="compositionally biased region" description="Low complexity" evidence="9">
    <location>
        <begin position="830"/>
        <end position="839"/>
    </location>
</feature>
<feature type="transmembrane region" description="Helical" evidence="10">
    <location>
        <begin position="230"/>
        <end position="253"/>
    </location>
</feature>
<evidence type="ECO:0000313" key="13">
    <source>
        <dbReference type="WBParaSite" id="GPLIN_000503300"/>
    </source>
</evidence>
<evidence type="ECO:0000256" key="1">
    <source>
        <dbReference type="ARBA" id="ARBA00004141"/>
    </source>
</evidence>
<feature type="transmembrane region" description="Helical" evidence="10">
    <location>
        <begin position="621"/>
        <end position="643"/>
    </location>
</feature>
<comment type="similarity">
    <text evidence="8">Belongs to the two pore domain potassium channel (TC 1.A.1.8) family.</text>
</comment>
<dbReference type="Proteomes" id="UP000050741">
    <property type="component" value="Unassembled WGS sequence"/>
</dbReference>
<evidence type="ECO:0000256" key="8">
    <source>
        <dbReference type="RuleBase" id="RU003857"/>
    </source>
</evidence>
<keyword evidence="4 10" id="KW-1133">Transmembrane helix</keyword>
<evidence type="ECO:0000256" key="10">
    <source>
        <dbReference type="SAM" id="Phobius"/>
    </source>
</evidence>
<dbReference type="PANTHER" id="PTHR11003:SF110">
    <property type="entry name" value="POTASSIUM CHANNEL DOMAIN-CONTAINING PROTEIN"/>
    <property type="match status" value="1"/>
</dbReference>
<name>A0A183BWP4_GLOPA</name>
<proteinExistence type="inferred from homology"/>
<dbReference type="AlphaFoldDB" id="A0A183BWP4"/>
<dbReference type="GO" id="GO:0030322">
    <property type="term" value="P:stabilization of membrane potential"/>
    <property type="evidence" value="ECO:0007669"/>
    <property type="project" value="TreeGrafter"/>
</dbReference>
<accession>A0A183BWP4</accession>
<keyword evidence="7 8" id="KW-0407">Ion channel</keyword>
<feature type="transmembrane region" description="Helical" evidence="10">
    <location>
        <begin position="529"/>
        <end position="547"/>
    </location>
</feature>
<dbReference type="Gene3D" id="1.10.287.70">
    <property type="match status" value="2"/>
</dbReference>
<feature type="transmembrane region" description="Helical" evidence="10">
    <location>
        <begin position="675"/>
        <end position="702"/>
    </location>
</feature>
<evidence type="ECO:0000256" key="7">
    <source>
        <dbReference type="ARBA" id="ARBA00023303"/>
    </source>
</evidence>
<evidence type="ECO:0000313" key="12">
    <source>
        <dbReference type="Proteomes" id="UP000050741"/>
    </source>
</evidence>
<dbReference type="InterPro" id="IPR013099">
    <property type="entry name" value="K_chnl_dom"/>
</dbReference>
<feature type="transmembrane region" description="Helical" evidence="10">
    <location>
        <begin position="356"/>
        <end position="377"/>
    </location>
</feature>
<dbReference type="PRINTS" id="PR01333">
    <property type="entry name" value="2POREKCHANEL"/>
</dbReference>
<dbReference type="InterPro" id="IPR003280">
    <property type="entry name" value="2pore_dom_K_chnl"/>
</dbReference>
<reference evidence="13" key="3">
    <citation type="submission" date="2016-06" db="UniProtKB">
        <authorList>
            <consortium name="WormBaseParasite"/>
        </authorList>
    </citation>
    <scope>IDENTIFICATION</scope>
</reference>
<feature type="transmembrane region" description="Helical" evidence="10">
    <location>
        <begin position="273"/>
        <end position="288"/>
    </location>
</feature>
<dbReference type="GO" id="GO:0005886">
    <property type="term" value="C:plasma membrane"/>
    <property type="evidence" value="ECO:0007669"/>
    <property type="project" value="TreeGrafter"/>
</dbReference>
<evidence type="ECO:0000256" key="9">
    <source>
        <dbReference type="SAM" id="MobiDB-lite"/>
    </source>
</evidence>
<evidence type="ECO:0000256" key="6">
    <source>
        <dbReference type="ARBA" id="ARBA00023136"/>
    </source>
</evidence>
<feature type="domain" description="Potassium channel" evidence="11">
    <location>
        <begin position="497"/>
        <end position="554"/>
    </location>
</feature>
<sequence length="845" mass="98056">MLKMTPKGSVGSYKFSRSTVELETNINPNSLGVNAVAVVAKTAAAAAVGNGKMSQGMPAEVLPPNLRDDEFHLHNLLENVDQGSDRDTSWRKYARLVLPHIGLVVFVCLYAMFGAWVFYSIESPHEDRLKVLGIRRVYKLRQALTGHLMERSRSGEQRGRWMATMEEQLNSFSEDLFKSYKEQYVRYENVRLSHHLHSPQQQQQQQLNQPPQMDPRFRRHFSKSRSDGKLWTPSSSLFFAATTMATIWIRTIGDLGKFLSECTIWLYRRLKDKFYYFRYSFTIFWLARRKKRRRRQFKKSFLHEMDAGGDFEEEFGDDDDDAAEAEAERRAREQLQRLKIKSVDDWDEQENTEVPVLLVFAILLLYIAAGGVLFAIMESRNQCLAFRQLGANLNVQLKVLGIRRVYKLRQALTGHLMERSRSGEQRGRWMATMEEQLNSFSEDLFKSYKEQYVRYENVRLSHHLHSPQQQQQQQLNQPPQMDPRFRRHFSKSRSDGKLWTPSSSLFFAATTMATIGYGNIVPVTSHGRIACIIFALFGAPLTIITIGDLGKFLSECTIWLYRRLKDKFYYFRYSFYHFLEEFGDDDDDAAEAEAERRAREQLQRLKIKSVDDWDEQENTEVPVLLVFAILLLYIAAGGVLFAIMESWTYMDAFYYCFVSLTTIGFGDLVPDRHEYIVLMLIYLGVGLAVTTMCIDLVGIQYIQKIHYFGRKFKGTDILQILRRKRMLERRFAMGEGKELIEYVIKHEREALFPSHQPRGMAQPVFHLASQAHSRDQPEEEKISLNSEQEMAPAEEARVQDVVPMKDLALARAMDIPRILEPTTPVERKLSSPTIETPSSESERLM</sequence>
<comment type="subcellular location">
    <subcellularLocation>
        <location evidence="1">Membrane</location>
        <topology evidence="1">Multi-pass membrane protein</topology>
    </subcellularLocation>
</comment>
<dbReference type="Pfam" id="PF07885">
    <property type="entry name" value="Ion_trans_2"/>
    <property type="match status" value="2"/>
</dbReference>
<dbReference type="WBParaSite" id="GPLIN_000503300">
    <property type="protein sequence ID" value="GPLIN_000503300"/>
    <property type="gene ID" value="GPLIN_000503300"/>
</dbReference>
<evidence type="ECO:0000259" key="11">
    <source>
        <dbReference type="Pfam" id="PF07885"/>
    </source>
</evidence>
<protein>
    <submittedName>
        <fullName evidence="13">Ion_trans_2 domain-containing protein</fullName>
    </submittedName>
</protein>
<dbReference type="PANTHER" id="PTHR11003">
    <property type="entry name" value="POTASSIUM CHANNEL, SUBFAMILY K"/>
    <property type="match status" value="1"/>
</dbReference>
<reference evidence="12" key="2">
    <citation type="submission" date="2014-05" db="EMBL/GenBank/DDBJ databases">
        <title>The genome and life-stage specific transcriptomes of Globodera pallida elucidate key aspects of plant parasitism by a cyst nematode.</title>
        <authorList>
            <person name="Cotton J.A."/>
            <person name="Lilley C.J."/>
            <person name="Jones L.M."/>
            <person name="Kikuchi T."/>
            <person name="Reid A.J."/>
            <person name="Thorpe P."/>
            <person name="Tsai I.J."/>
            <person name="Beasley H."/>
            <person name="Blok V."/>
            <person name="Cock P.J.A."/>
            <person name="Van den Akker S.E."/>
            <person name="Holroyd N."/>
            <person name="Hunt M."/>
            <person name="Mantelin S."/>
            <person name="Naghra H."/>
            <person name="Pain A."/>
            <person name="Palomares-Rius J.E."/>
            <person name="Zarowiecki M."/>
            <person name="Berriman M."/>
            <person name="Jones J.T."/>
            <person name="Urwin P.E."/>
        </authorList>
    </citation>
    <scope>NUCLEOTIDE SEQUENCE [LARGE SCALE GENOMIC DNA]</scope>
    <source>
        <strain evidence="12">Lindley</strain>
    </source>
</reference>
<evidence type="ECO:0000256" key="3">
    <source>
        <dbReference type="ARBA" id="ARBA00022692"/>
    </source>
</evidence>
<evidence type="ECO:0000256" key="5">
    <source>
        <dbReference type="ARBA" id="ARBA00023065"/>
    </source>
</evidence>
<evidence type="ECO:0000256" key="4">
    <source>
        <dbReference type="ARBA" id="ARBA00022989"/>
    </source>
</evidence>
<dbReference type="GO" id="GO:0022841">
    <property type="term" value="F:potassium ion leak channel activity"/>
    <property type="evidence" value="ECO:0007669"/>
    <property type="project" value="TreeGrafter"/>
</dbReference>
<keyword evidence="6 10" id="KW-0472">Membrane</keyword>
<evidence type="ECO:0000256" key="2">
    <source>
        <dbReference type="ARBA" id="ARBA00022448"/>
    </source>
</evidence>
<feature type="transmembrane region" description="Helical" evidence="10">
    <location>
        <begin position="97"/>
        <end position="119"/>
    </location>
</feature>
<organism evidence="12 13">
    <name type="scientific">Globodera pallida</name>
    <name type="common">Potato cyst nematode worm</name>
    <name type="synonym">Heterodera pallida</name>
    <dbReference type="NCBI Taxonomy" id="36090"/>
    <lineage>
        <taxon>Eukaryota</taxon>
        <taxon>Metazoa</taxon>
        <taxon>Ecdysozoa</taxon>
        <taxon>Nematoda</taxon>
        <taxon>Chromadorea</taxon>
        <taxon>Rhabditida</taxon>
        <taxon>Tylenchina</taxon>
        <taxon>Tylenchomorpha</taxon>
        <taxon>Tylenchoidea</taxon>
        <taxon>Heteroderidae</taxon>
        <taxon>Heteroderinae</taxon>
        <taxon>Globodera</taxon>
    </lineage>
</organism>
<keyword evidence="5 8" id="KW-0406">Ion transport</keyword>
<keyword evidence="3 8" id="KW-0812">Transmembrane</keyword>